<feature type="region of interest" description="Disordered" evidence="2">
    <location>
        <begin position="1077"/>
        <end position="1335"/>
    </location>
</feature>
<organism evidence="4">
    <name type="scientific">Statovirus F1</name>
    <dbReference type="NCBI Taxonomy" id="2862951"/>
    <lineage>
        <taxon>Viruses</taxon>
        <taxon>Statovirus</taxon>
    </lineage>
</organism>
<protein>
    <submittedName>
        <fullName evidence="4">RNA-dependent RNA polymerase</fullName>
    </submittedName>
</protein>
<dbReference type="GO" id="GO:0039694">
    <property type="term" value="P:viral RNA genome replication"/>
    <property type="evidence" value="ECO:0007669"/>
    <property type="project" value="InterPro"/>
</dbReference>
<keyword evidence="4" id="KW-0548">Nucleotidyltransferase</keyword>
<feature type="compositionally biased region" description="Low complexity" evidence="2">
    <location>
        <begin position="1237"/>
        <end position="1247"/>
    </location>
</feature>
<keyword evidence="4" id="KW-0696">RNA-directed RNA polymerase</keyword>
<dbReference type="InterPro" id="IPR043502">
    <property type="entry name" value="DNA/RNA_pol_sf"/>
</dbReference>
<dbReference type="Pfam" id="PF00998">
    <property type="entry name" value="RdRP_3"/>
    <property type="match status" value="1"/>
</dbReference>
<feature type="compositionally biased region" description="Polar residues" evidence="2">
    <location>
        <begin position="1297"/>
        <end position="1308"/>
    </location>
</feature>
<feature type="compositionally biased region" description="Basic and acidic residues" evidence="2">
    <location>
        <begin position="1175"/>
        <end position="1197"/>
    </location>
</feature>
<reference evidence="4" key="2">
    <citation type="submission" date="2021-04" db="EMBL/GenBank/DDBJ databases">
        <authorList>
            <person name="Hause B."/>
        </authorList>
    </citation>
    <scope>NUCLEOTIDE SEQUENCE</scope>
    <source>
        <strain evidence="4">21-0235</strain>
    </source>
</reference>
<dbReference type="SUPFAM" id="SSF56672">
    <property type="entry name" value="DNA/RNA polymerases"/>
    <property type="match status" value="1"/>
</dbReference>
<proteinExistence type="predicted"/>
<feature type="compositionally biased region" description="Low complexity" evidence="2">
    <location>
        <begin position="1077"/>
        <end position="1093"/>
    </location>
</feature>
<reference evidence="4" key="1">
    <citation type="journal article" date="2021" name="J. Gen. Virol.">
        <title>Identification of a novel statovirus in a fecal sample from a calf with enteric disease.</title>
        <authorList>
            <person name="Hause B.M."/>
            <person name="Nelson E."/>
            <person name="Christopher-Hennings J."/>
        </authorList>
    </citation>
    <scope>NUCLEOTIDE SEQUENCE</scope>
    <source>
        <strain evidence="4">21-0235</strain>
    </source>
</reference>
<keyword evidence="4" id="KW-0808">Transferase</keyword>
<feature type="compositionally biased region" description="Basic and acidic residues" evidence="2">
    <location>
        <begin position="1156"/>
        <end position="1168"/>
    </location>
</feature>
<dbReference type="InterPro" id="IPR007094">
    <property type="entry name" value="RNA-dir_pol_PSvirus"/>
</dbReference>
<feature type="compositionally biased region" description="Basic and acidic residues" evidence="2">
    <location>
        <begin position="1115"/>
        <end position="1131"/>
    </location>
</feature>
<feature type="compositionally biased region" description="Low complexity" evidence="2">
    <location>
        <begin position="1132"/>
        <end position="1155"/>
    </location>
</feature>
<evidence type="ECO:0000313" key="4">
    <source>
        <dbReference type="EMBL" id="QYB17053.1"/>
    </source>
</evidence>
<dbReference type="EMBL" id="MZ032232">
    <property type="protein sequence ID" value="QYB17053.1"/>
    <property type="molecule type" value="Genomic_RNA"/>
</dbReference>
<evidence type="ECO:0000259" key="3">
    <source>
        <dbReference type="PROSITE" id="PS50507"/>
    </source>
</evidence>
<keyword evidence="1" id="KW-0693">Viral RNA replication</keyword>
<gene>
    <name evidence="4" type="primary">RdRp</name>
</gene>
<feature type="compositionally biased region" description="Low complexity" evidence="2">
    <location>
        <begin position="1316"/>
        <end position="1328"/>
    </location>
</feature>
<dbReference type="PANTHER" id="PTHR23280">
    <property type="entry name" value="4.1 G PROTEIN"/>
    <property type="match status" value="1"/>
</dbReference>
<accession>A0A8F8SKM0</accession>
<dbReference type="PROSITE" id="PS50507">
    <property type="entry name" value="RDRP_SSRNA_POS"/>
    <property type="match status" value="1"/>
</dbReference>
<feature type="compositionally biased region" description="Basic and acidic residues" evidence="2">
    <location>
        <begin position="1094"/>
        <end position="1107"/>
    </location>
</feature>
<feature type="compositionally biased region" description="Basic and acidic residues" evidence="2">
    <location>
        <begin position="1263"/>
        <end position="1296"/>
    </location>
</feature>
<dbReference type="GO" id="GO:0003968">
    <property type="term" value="F:RNA-directed RNA polymerase activity"/>
    <property type="evidence" value="ECO:0007669"/>
    <property type="project" value="UniProtKB-KW"/>
</dbReference>
<dbReference type="InterPro" id="IPR002166">
    <property type="entry name" value="RNA_pol_HCV"/>
</dbReference>
<feature type="domain" description="RdRp catalytic" evidence="3">
    <location>
        <begin position="733"/>
        <end position="835"/>
    </location>
</feature>
<feature type="compositionally biased region" description="Basic and acidic residues" evidence="2">
    <location>
        <begin position="1204"/>
        <end position="1217"/>
    </location>
</feature>
<sequence>MTILVLFIMVKLVITIVVHFVFSDGRVVIKEKGTHFESDGQPLEYKPNPPNHSRRAVPIARNEESQENWIQRITKHLGVSPKSVMETHFPKGKDYEGTVSDFTKICDFEPRIGFSLNELSTAADIPDIKPVMPGNENKEFERWYTKQVDGYYNQHEKTSFVKHYLTSLISELDLNTMSITYQNWLSHTGSNGSYLVCCYDTDVVNNYMQEILQTNLPGLFVLEDYHEGVHFDEEYAYYCLNGRVKAISRGSSHVWYDENTKWFLNEHGNIGETHMYRTLVRYGSQRLVLLCRGQTTEVPLVVTKVPTVTVKERPFSMPSRKCYMPALHSQIVDKEIATIPEFDADVRPLRKHSIPSVAGFIINCIQWVLTLLCFFVRPSWNLVILLIVSIPWKYTIMHKWEWTGSMFLGTLWLVYEVIRYRILPAPVNINLGFNRIYIKGKHAEPFKAHLHSNQRDQNGLPYGFYYVDRFNIIRVPPGSVENYTNLREPVATYNVACGHNPINVEAKFSELFGHSHCTNTSTLQGAVSPADISEILARLTVVDYTLEVKQRASSMYHLLSSERFSEFTCSQLTEEVAAGAASNRLLQPTPPQMEMGVYLNQMIDFWTGFRHNIDGAECFLDMEHLAPQEVPDLSHYTGKKLKRMEHGYAAHREGAFYKTFMKNEALPRENLNKKALRIITPNTPAFNAHNREFFHEFEKSLLSMTDRGERIFAKGLNYDQRFEIIENLCQEYKYVCCCDFSNFDAHHRNNSYAAELKFYELLGLSKETVWELGHARKEGNIGYQLPSRCSGDLYTGSGNCLTIAALFKGYSRELRILCDGDDTLVFTNKLSDANDLQEYMLNMGFNLKIDKVVTDFENQTVDFCQVQYDVAGGTYSIDIHRRLNKAMNFKSDSIQDAAKTIRGKIESMRALAPIGVHFRYGKEDIDYLLQYIPLTTEDAVYAYHAATGMTRLNQEQFEMIDLEEDAGLLSKICHKLTNKTILTKLVSSPVNKRSKLIHEVIEDVLEQELTRCVLEEMSCGSHTMVVGKFAVSSVQQISQLGSTEWHLCTKITKCMKLGSIGLVPIIRCQQEMSLPLTIPTPTTQSPSNPSTSLHNKEQRQNKSRKVDGSQSQDQHMSERHPKDQQEVKDHGSSISSPRSQQIQKRQSNSTSVTTSHSEHHNCPHKEMESVSPQQETKEMSQDDHSEKPKSEKKEEKPSSQYQNRSERKSESSVKPEQQKMPVDSKSTSEIPSKKQSKQQLKDSQQLSVEPKKSDKLSPPSDRSSPEMKHNGQSKEHMKQMSSMEMEKQQLDMESTKTQKNSSGSTNPDTSEKQQQSEDSTSHSQSQSPQHKEDALPLISQILSNGSVSSQSHQSVTNYDLINEVVYTYLMADDPVNAVSELLQFAVENEDINEEQYNASMDVLKGPASAGESV</sequence>
<name>A0A8F8SKM0_9VIRU</name>
<dbReference type="PANTHER" id="PTHR23280:SF21">
    <property type="entry name" value="PROTEIN 4.1 HOMOLOG"/>
    <property type="match status" value="1"/>
</dbReference>
<evidence type="ECO:0000256" key="2">
    <source>
        <dbReference type="SAM" id="MobiDB-lite"/>
    </source>
</evidence>
<evidence type="ECO:0000256" key="1">
    <source>
        <dbReference type="ARBA" id="ARBA00022953"/>
    </source>
</evidence>
<dbReference type="GO" id="GO:0003723">
    <property type="term" value="F:RNA binding"/>
    <property type="evidence" value="ECO:0007669"/>
    <property type="project" value="InterPro"/>
</dbReference>